<name>A0A1M5NQ63_9BRAD</name>
<gene>
    <name evidence="1" type="ORF">SAMN05443248_3077</name>
</gene>
<dbReference type="EMBL" id="LT670817">
    <property type="protein sequence ID" value="SHG91662.1"/>
    <property type="molecule type" value="Genomic_DNA"/>
</dbReference>
<organism evidence="1 2">
    <name type="scientific">Bradyrhizobium erythrophlei</name>
    <dbReference type="NCBI Taxonomy" id="1437360"/>
    <lineage>
        <taxon>Bacteria</taxon>
        <taxon>Pseudomonadati</taxon>
        <taxon>Pseudomonadota</taxon>
        <taxon>Alphaproteobacteria</taxon>
        <taxon>Hyphomicrobiales</taxon>
        <taxon>Nitrobacteraceae</taxon>
        <taxon>Bradyrhizobium</taxon>
    </lineage>
</organism>
<accession>A0A1M5NQ63</accession>
<proteinExistence type="predicted"/>
<dbReference type="Proteomes" id="UP000189796">
    <property type="component" value="Chromosome I"/>
</dbReference>
<evidence type="ECO:0000313" key="1">
    <source>
        <dbReference type="EMBL" id="SHG91662.1"/>
    </source>
</evidence>
<dbReference type="AlphaFoldDB" id="A0A1M5NQ63"/>
<dbReference type="RefSeq" id="WP_154072254.1">
    <property type="nucleotide sequence ID" value="NZ_LT670817.1"/>
</dbReference>
<sequence>MNYHLICVHPFGKYVKGQKITDPALVEQLRKARDRHFVKIPAPAAEPAKAE</sequence>
<protein>
    <submittedName>
        <fullName evidence="1">Uncharacterized protein</fullName>
    </submittedName>
</protein>
<evidence type="ECO:0000313" key="2">
    <source>
        <dbReference type="Proteomes" id="UP000189796"/>
    </source>
</evidence>
<dbReference type="OrthoDB" id="9974059at2"/>
<reference evidence="1 2" key="1">
    <citation type="submission" date="2016-11" db="EMBL/GenBank/DDBJ databases">
        <authorList>
            <person name="Jaros S."/>
            <person name="Januszkiewicz K."/>
            <person name="Wedrychowicz H."/>
        </authorList>
    </citation>
    <scope>NUCLEOTIDE SEQUENCE [LARGE SCALE GENOMIC DNA]</scope>
    <source>
        <strain evidence="1 2">GAS138</strain>
    </source>
</reference>